<dbReference type="GO" id="GO:0008270">
    <property type="term" value="F:zinc ion binding"/>
    <property type="evidence" value="ECO:0007669"/>
    <property type="project" value="UniProtKB-KW"/>
</dbReference>
<reference evidence="7" key="1">
    <citation type="journal article" date="2022" name="New Phytol.">
        <title>Evolutionary transition to the ectomycorrhizal habit in the genomes of a hyperdiverse lineage of mushroom-forming fungi.</title>
        <authorList>
            <person name="Looney B."/>
            <person name="Miyauchi S."/>
            <person name="Morin E."/>
            <person name="Drula E."/>
            <person name="Courty P.E."/>
            <person name="Kohler A."/>
            <person name="Kuo A."/>
            <person name="LaButti K."/>
            <person name="Pangilinan J."/>
            <person name="Lipzen A."/>
            <person name="Riley R."/>
            <person name="Andreopoulos W."/>
            <person name="He G."/>
            <person name="Johnson J."/>
            <person name="Nolan M."/>
            <person name="Tritt A."/>
            <person name="Barry K.W."/>
            <person name="Grigoriev I.V."/>
            <person name="Nagy L.G."/>
            <person name="Hibbett D."/>
            <person name="Henrissat B."/>
            <person name="Matheny P.B."/>
            <person name="Labbe J."/>
            <person name="Martin F.M."/>
        </authorList>
    </citation>
    <scope>NUCLEOTIDE SEQUENCE</scope>
    <source>
        <strain evidence="7">BPL690</strain>
    </source>
</reference>
<evidence type="ECO:0000256" key="4">
    <source>
        <dbReference type="PROSITE-ProRule" id="PRU00723"/>
    </source>
</evidence>
<dbReference type="EMBL" id="WTXG01000469">
    <property type="protein sequence ID" value="KAI0288462.1"/>
    <property type="molecule type" value="Genomic_DNA"/>
</dbReference>
<dbReference type="GO" id="GO:0031048">
    <property type="term" value="P:regulatory ncRNA-mediated heterochromatin formation"/>
    <property type="evidence" value="ECO:0007669"/>
    <property type="project" value="TreeGrafter"/>
</dbReference>
<dbReference type="InterPro" id="IPR045055">
    <property type="entry name" value="DNA2/NAM7-like"/>
</dbReference>
<comment type="caution">
    <text evidence="7">The sequence shown here is derived from an EMBL/GenBank/DDBJ whole genome shotgun (WGS) entry which is preliminary data.</text>
</comment>
<evidence type="ECO:0000256" key="5">
    <source>
        <dbReference type="SAM" id="MobiDB-lite"/>
    </source>
</evidence>
<evidence type="ECO:0000256" key="2">
    <source>
        <dbReference type="ARBA" id="ARBA00022771"/>
    </source>
</evidence>
<keyword evidence="1 4" id="KW-0479">Metal-binding</keyword>
<dbReference type="PROSITE" id="PS50103">
    <property type="entry name" value="ZF_C3H1"/>
    <property type="match status" value="1"/>
</dbReference>
<sequence>MFSISSSGRRGCAGAGSIGRGGRGRGNAIPNAIPRGVCKFYWSTGACDRGFECTFKHEAKLQAVDPLSAKQLEDYALDFFSLEELAMNNGSIVDSQHTLRPSEAHNHLKQYLMDNFVFRGAMNVEGFSRIFASVSPRNKAWDSNQAQAFLDAIVRGNALLRIGDVLRYSPVAVNTSAGSLTLSYQKGYFPILEFLSSDLVLKTTMHQNTNKIYSLIDQNYDEFQSTIRTCMASMINAGTWEDLSPASRRNTLDGLIVFKTLSTILLQYFSRFKRAIQNHPDLRDFVADLCSWWDRWETGVMESPPTFKDPITSSEVRYLTLAELRKDINRLKLIVDREYGHTERMRRPVVHAKVTIGQMHQAQASRLEHTYDPPGTLRDGGQSRHDNDFTDIRDIRIGPTHEELLCPLGPYLPVFLQTAPHHLPEHSMQRHLDIQFRLLREEMISSIRQSVGEICRDLDIMWAPRTRSKQHATLLEKLLSTKGGAYKTSGKSSVFFHLYTGARFAPLKAEYRNFTVGLLLDAPPGGARDQIGKRRAEYWEHSKRLQHGSIIVLVLISPGQAEVFLGTIASKGADIGEYAKADANTIQLRIAFFDAKIELMALRRQPISVNASTYAVLLDNSIMFESLHPFLKTLQNVEPTSIPFSNLISYSGPLGKIPVELPRYARVPCFRYNLQCLARPGQNISDLDVNNPTAVRLARENLKRSCNLDPSQVDALLDTLTREVSLIQGPPGTGKSFTGKEILRVLFSSKIKPIGPSNYARDTSSHSPSVVIAFTNHALDHLLTSVLDSGMTTKVVRLGSRSTDERIEQYSLHKLEQLSGRGDLDRPMRREYAVMKKVEEDMTRIMNKIQLPRLTWDDAEIFLEFHYPQHADSFKEPPYWISKLFRQVIEDENENGEWTHVSNKKNTTSDLEIVGIYEFWKSGQDVAFIQPRSNPVEPGGKKGADPREAFFNELGFSGQIPSVPSGNRSLKHLTEGVHNVWLMSLQERKRIARSWEDDMRKIAYDSNLTEFDTLRLRYKDACMVYEDVRDEFRRRLLSRTDLIACTTTGGAKLVSLLTSIGPKVLMVEEAGQVLEAHILASLSSI</sequence>
<dbReference type="Gene3D" id="3.40.50.300">
    <property type="entry name" value="P-loop containing nucleotide triphosphate hydrolases"/>
    <property type="match status" value="2"/>
</dbReference>
<evidence type="ECO:0000313" key="8">
    <source>
        <dbReference type="Proteomes" id="UP001203297"/>
    </source>
</evidence>
<evidence type="ECO:0000256" key="3">
    <source>
        <dbReference type="ARBA" id="ARBA00022833"/>
    </source>
</evidence>
<dbReference type="Proteomes" id="UP001203297">
    <property type="component" value="Unassembled WGS sequence"/>
</dbReference>
<accession>A0AAD4LTZ5</accession>
<keyword evidence="8" id="KW-1185">Reference proteome</keyword>
<name>A0AAD4LTZ5_9AGAM</name>
<dbReference type="SUPFAM" id="SSF52540">
    <property type="entry name" value="P-loop containing nucleoside triphosphate hydrolases"/>
    <property type="match status" value="1"/>
</dbReference>
<protein>
    <submittedName>
        <fullName evidence="7">AAA domain-containing protein</fullName>
    </submittedName>
</protein>
<dbReference type="GO" id="GO:0031380">
    <property type="term" value="C:nuclear RNA-directed RNA polymerase complex"/>
    <property type="evidence" value="ECO:0007669"/>
    <property type="project" value="TreeGrafter"/>
</dbReference>
<dbReference type="InterPro" id="IPR000571">
    <property type="entry name" value="Znf_CCCH"/>
</dbReference>
<dbReference type="AlphaFoldDB" id="A0AAD4LTZ5"/>
<dbReference type="GO" id="GO:0004386">
    <property type="term" value="F:helicase activity"/>
    <property type="evidence" value="ECO:0007669"/>
    <property type="project" value="InterPro"/>
</dbReference>
<dbReference type="InterPro" id="IPR027417">
    <property type="entry name" value="P-loop_NTPase"/>
</dbReference>
<dbReference type="InterPro" id="IPR041677">
    <property type="entry name" value="DNA2/NAM7_AAA_11"/>
</dbReference>
<feature type="region of interest" description="Disordered" evidence="5">
    <location>
        <begin position="1"/>
        <end position="25"/>
    </location>
</feature>
<proteinExistence type="predicted"/>
<dbReference type="PANTHER" id="PTHR10887">
    <property type="entry name" value="DNA2/NAM7 HELICASE FAMILY"/>
    <property type="match status" value="1"/>
</dbReference>
<keyword evidence="2 4" id="KW-0863">Zinc-finger</keyword>
<dbReference type="Pfam" id="PF13086">
    <property type="entry name" value="AAA_11"/>
    <property type="match status" value="1"/>
</dbReference>
<gene>
    <name evidence="7" type="ORF">B0F90DRAFT_1827426</name>
</gene>
<feature type="zinc finger region" description="C3H1-type" evidence="4">
    <location>
        <begin position="32"/>
        <end position="60"/>
    </location>
</feature>
<organism evidence="7 8">
    <name type="scientific">Multifurca ochricompacta</name>
    <dbReference type="NCBI Taxonomy" id="376703"/>
    <lineage>
        <taxon>Eukaryota</taxon>
        <taxon>Fungi</taxon>
        <taxon>Dikarya</taxon>
        <taxon>Basidiomycota</taxon>
        <taxon>Agaricomycotina</taxon>
        <taxon>Agaricomycetes</taxon>
        <taxon>Russulales</taxon>
        <taxon>Russulaceae</taxon>
        <taxon>Multifurca</taxon>
    </lineage>
</organism>
<feature type="domain" description="C3H1-type" evidence="6">
    <location>
        <begin position="32"/>
        <end position="60"/>
    </location>
</feature>
<feature type="compositionally biased region" description="Gly residues" evidence="5">
    <location>
        <begin position="11"/>
        <end position="25"/>
    </location>
</feature>
<evidence type="ECO:0000313" key="7">
    <source>
        <dbReference type="EMBL" id="KAI0288462.1"/>
    </source>
</evidence>
<dbReference type="InterPro" id="IPR036855">
    <property type="entry name" value="Znf_CCCH_sf"/>
</dbReference>
<keyword evidence="3 4" id="KW-0862">Zinc</keyword>
<dbReference type="PANTHER" id="PTHR10887:SF341">
    <property type="entry name" value="NFX1-TYPE ZINC FINGER-CONTAINING PROTEIN 1"/>
    <property type="match status" value="1"/>
</dbReference>
<evidence type="ECO:0000256" key="1">
    <source>
        <dbReference type="ARBA" id="ARBA00022723"/>
    </source>
</evidence>
<feature type="compositionally biased region" description="Low complexity" evidence="5">
    <location>
        <begin position="1"/>
        <end position="10"/>
    </location>
</feature>
<dbReference type="SUPFAM" id="SSF90229">
    <property type="entry name" value="CCCH zinc finger"/>
    <property type="match status" value="1"/>
</dbReference>
<evidence type="ECO:0000259" key="6">
    <source>
        <dbReference type="PROSITE" id="PS50103"/>
    </source>
</evidence>